<dbReference type="CDD" id="cd01831">
    <property type="entry name" value="Endoglucanase_E_like"/>
    <property type="match status" value="1"/>
</dbReference>
<feature type="signal peptide" evidence="1">
    <location>
        <begin position="1"/>
        <end position="15"/>
    </location>
</feature>
<dbReference type="AlphaFoldDB" id="A0A5M9MHN5"/>
<gene>
    <name evidence="3" type="ORF">ATNIH1004_006745</name>
</gene>
<dbReference type="OrthoDB" id="426133at2759"/>
<dbReference type="InterPro" id="IPR013830">
    <property type="entry name" value="SGNH_hydro"/>
</dbReference>
<dbReference type="InterPro" id="IPR052762">
    <property type="entry name" value="PCW_deacetylase/CE"/>
</dbReference>
<dbReference type="EMBL" id="QUQM01000007">
    <property type="protein sequence ID" value="KAA8645326.1"/>
    <property type="molecule type" value="Genomic_DNA"/>
</dbReference>
<dbReference type="Proteomes" id="UP000324241">
    <property type="component" value="Unassembled WGS sequence"/>
</dbReference>
<dbReference type="InterPro" id="IPR036514">
    <property type="entry name" value="SGNH_hydro_sf"/>
</dbReference>
<comment type="caution">
    <text evidence="3">The sequence shown here is derived from an EMBL/GenBank/DDBJ whole genome shotgun (WGS) entry which is preliminary data.</text>
</comment>
<organism evidence="3 4">
    <name type="scientific">Aspergillus tanneri</name>
    <dbReference type="NCBI Taxonomy" id="1220188"/>
    <lineage>
        <taxon>Eukaryota</taxon>
        <taxon>Fungi</taxon>
        <taxon>Dikarya</taxon>
        <taxon>Ascomycota</taxon>
        <taxon>Pezizomycotina</taxon>
        <taxon>Eurotiomycetes</taxon>
        <taxon>Eurotiomycetidae</taxon>
        <taxon>Eurotiales</taxon>
        <taxon>Aspergillaceae</taxon>
        <taxon>Aspergillus</taxon>
        <taxon>Aspergillus subgen. Circumdati</taxon>
    </lineage>
</organism>
<name>A0A5M9MHN5_9EURO</name>
<evidence type="ECO:0000313" key="3">
    <source>
        <dbReference type="EMBL" id="KAA8645326.1"/>
    </source>
</evidence>
<dbReference type="SUPFAM" id="SSF52266">
    <property type="entry name" value="SGNH hydrolase"/>
    <property type="match status" value="1"/>
</dbReference>
<dbReference type="PANTHER" id="PTHR37834:SF2">
    <property type="entry name" value="ESTERASE, SGNH HYDROLASE-TYPE"/>
    <property type="match status" value="1"/>
</dbReference>
<evidence type="ECO:0000256" key="1">
    <source>
        <dbReference type="SAM" id="SignalP"/>
    </source>
</evidence>
<feature type="chain" id="PRO_5024290006" description="SGNH hydrolase-type esterase domain-containing protein" evidence="1">
    <location>
        <begin position="16"/>
        <end position="394"/>
    </location>
</feature>
<dbReference type="RefSeq" id="XP_033424687.1">
    <property type="nucleotide sequence ID" value="XM_033571372.1"/>
</dbReference>
<keyword evidence="1" id="KW-0732">Signal</keyword>
<feature type="domain" description="SGNH hydrolase-type esterase" evidence="2">
    <location>
        <begin position="159"/>
        <end position="353"/>
    </location>
</feature>
<dbReference type="Gene3D" id="3.40.50.1110">
    <property type="entry name" value="SGNH hydrolase"/>
    <property type="match status" value="1"/>
</dbReference>
<dbReference type="VEuPathDB" id="FungiDB:EYZ11_007744"/>
<dbReference type="GeneID" id="54329447"/>
<protein>
    <recommendedName>
        <fullName evidence="2">SGNH hydrolase-type esterase domain-containing protein</fullName>
    </recommendedName>
</protein>
<accession>A0A5M9MHN5</accession>
<evidence type="ECO:0000313" key="4">
    <source>
        <dbReference type="Proteomes" id="UP000324241"/>
    </source>
</evidence>
<dbReference type="PANTHER" id="PTHR37834">
    <property type="entry name" value="GDSL-LIKE LIPASE/ACYLHYDROLASE DOMAIN PROTEIN (AFU_ORTHOLOGUE AFUA_2G00620)"/>
    <property type="match status" value="1"/>
</dbReference>
<proteinExistence type="predicted"/>
<dbReference type="Pfam" id="PF13472">
    <property type="entry name" value="Lipase_GDSL_2"/>
    <property type="match status" value="1"/>
</dbReference>
<sequence length="394" mass="44735">MLCLLLLSCIPLIPAVIVQNGQLRLDAYPGQAPLLTTAWDLSWKHYEPNATEIAYKGRWDGDHISWWSAPGIQLEFTGQKLALNFGQYTNHGVLVAYRLGGLEWQFANVTANSTYQFIGPWSPGINQTTVTEKKPFELRVSADGDLYRPKMSTKTLEIIGDSLSIGQYATYEGLSSWAYYLGSGLKDFDYSISAYSGICLHDRECWGNPRGQTYQWHHTCDSSPRAREIYGSNPPKWDFRAHAAADLVIINLGANDDLNGVLREEFERSYIEHINEVHRIWPQAQIILMACLELSRGSVPSGTTYVQKPQLVQEIQNVYQYFQDLGHDYVHYFDTTGILQQNDIALESHLTDFGNVKIASHLMQWIKGRFGFGMETKGGEILHGTRYWNTESDY</sequence>
<evidence type="ECO:0000259" key="2">
    <source>
        <dbReference type="Pfam" id="PF13472"/>
    </source>
</evidence>
<reference evidence="3 4" key="1">
    <citation type="submission" date="2019-08" db="EMBL/GenBank/DDBJ databases">
        <title>The genome sequence of a newly discovered highly antifungal drug resistant Aspergillus species, Aspergillus tanneri NIH 1004.</title>
        <authorList>
            <person name="Mounaud S."/>
            <person name="Singh I."/>
            <person name="Joardar V."/>
            <person name="Pakala S."/>
            <person name="Pakala S."/>
            <person name="Venepally P."/>
            <person name="Chung J.K."/>
            <person name="Losada L."/>
            <person name="Nierman W.C."/>
        </authorList>
    </citation>
    <scope>NUCLEOTIDE SEQUENCE [LARGE SCALE GENOMIC DNA]</scope>
    <source>
        <strain evidence="3 4">NIH1004</strain>
    </source>
</reference>
<dbReference type="InterPro" id="IPR037461">
    <property type="entry name" value="CtCE2-like_dom"/>
</dbReference>
<dbReference type="GO" id="GO:0052689">
    <property type="term" value="F:carboxylic ester hydrolase activity"/>
    <property type="evidence" value="ECO:0007669"/>
    <property type="project" value="InterPro"/>
</dbReference>